<evidence type="ECO:0000256" key="2">
    <source>
        <dbReference type="ARBA" id="ARBA00011062"/>
    </source>
</evidence>
<dbReference type="InterPro" id="IPR030048">
    <property type="entry name" value="SurE"/>
</dbReference>
<dbReference type="RefSeq" id="WP_210118843.1">
    <property type="nucleotide sequence ID" value="NZ_CP054142.1"/>
</dbReference>
<dbReference type="PANTHER" id="PTHR30457">
    <property type="entry name" value="5'-NUCLEOTIDASE SURE"/>
    <property type="match status" value="1"/>
</dbReference>
<dbReference type="AlphaFoldDB" id="A0A975F4K3"/>
<evidence type="ECO:0000313" key="10">
    <source>
        <dbReference type="Proteomes" id="UP000671908"/>
    </source>
</evidence>
<dbReference type="EC" id="3.1.3.5" evidence="3"/>
<sequence>MLLLLTNDDGISGDGLSVLAKRLSFEHEVWVVAPDRNRSGVSQCVSMDRSLKLTKIKDRVYCYEGTPADCVILSAGSGGRLLSRVPDAVISGINQGANIGTDIVYSGTAAAARQAALAGIPGIALSLETHDENYYYDGLADFAAKNLELLISLCRPVSYAEEHDGNSVFVNVNALSSSAAYLGVKMTDISFRRYNDSIKIDEIDDETKICSAQGGKIHTSGRTYHDYEAVEKGFISVTRVYAEPKSAGIVDDISFSL</sequence>
<dbReference type="InterPro" id="IPR036523">
    <property type="entry name" value="SurE-like_sf"/>
</dbReference>
<keyword evidence="7 9" id="KW-0378">Hydrolase</keyword>
<keyword evidence="6" id="KW-0547">Nucleotide-binding</keyword>
<evidence type="ECO:0000256" key="7">
    <source>
        <dbReference type="ARBA" id="ARBA00022801"/>
    </source>
</evidence>
<accession>A0A975F4K3</accession>
<keyword evidence="5" id="KW-0479">Metal-binding</keyword>
<dbReference type="GO" id="GO:0008253">
    <property type="term" value="F:5'-nucleotidase activity"/>
    <property type="evidence" value="ECO:0007669"/>
    <property type="project" value="UniProtKB-EC"/>
</dbReference>
<dbReference type="NCBIfam" id="TIGR00087">
    <property type="entry name" value="surE"/>
    <property type="match status" value="1"/>
</dbReference>
<dbReference type="Proteomes" id="UP000671908">
    <property type="component" value="Chromosome"/>
</dbReference>
<reference evidence="9 10" key="1">
    <citation type="journal article" date="2021" name="Microbiol. Resour. Announc.">
        <title>Complete Genome Sequences of Three Human Oral Treponema parvum Isolates.</title>
        <authorList>
            <person name="Zeng H."/>
            <person name="Watt R.M."/>
        </authorList>
    </citation>
    <scope>NUCLEOTIDE SEQUENCE [LARGE SCALE GENOMIC DNA]</scope>
    <source>
        <strain evidence="9 10">ATCC 700770</strain>
    </source>
</reference>
<evidence type="ECO:0000256" key="5">
    <source>
        <dbReference type="ARBA" id="ARBA00022723"/>
    </source>
</evidence>
<feature type="domain" description="Survival protein SurE-like phosphatase/nucleotidase" evidence="8">
    <location>
        <begin position="4"/>
        <end position="195"/>
    </location>
</feature>
<evidence type="ECO:0000256" key="1">
    <source>
        <dbReference type="ARBA" id="ARBA00000815"/>
    </source>
</evidence>
<keyword evidence="4" id="KW-0963">Cytoplasm</keyword>
<gene>
    <name evidence="9" type="primary">surE</name>
    <name evidence="9" type="ORF">HRQ91_06675</name>
</gene>
<dbReference type="EMBL" id="CP054142">
    <property type="protein sequence ID" value="QTQ14163.1"/>
    <property type="molecule type" value="Genomic_DNA"/>
</dbReference>
<dbReference type="SUPFAM" id="SSF64167">
    <property type="entry name" value="SurE-like"/>
    <property type="match status" value="1"/>
</dbReference>
<protein>
    <recommendedName>
        <fullName evidence="3">5'-nucleotidase</fullName>
        <ecNumber evidence="3">3.1.3.5</ecNumber>
    </recommendedName>
</protein>
<keyword evidence="10" id="KW-1185">Reference proteome</keyword>
<dbReference type="Pfam" id="PF01975">
    <property type="entry name" value="SurE"/>
    <property type="match status" value="1"/>
</dbReference>
<dbReference type="GO" id="GO:0000166">
    <property type="term" value="F:nucleotide binding"/>
    <property type="evidence" value="ECO:0007669"/>
    <property type="project" value="UniProtKB-KW"/>
</dbReference>
<comment type="similarity">
    <text evidence="2">Belongs to the SurE nucleotidase family.</text>
</comment>
<dbReference type="KEGG" id="tpav:HRQ91_06675"/>
<evidence type="ECO:0000256" key="4">
    <source>
        <dbReference type="ARBA" id="ARBA00022490"/>
    </source>
</evidence>
<dbReference type="InterPro" id="IPR002828">
    <property type="entry name" value="SurE-like_Pase/nucleotidase"/>
</dbReference>
<evidence type="ECO:0000256" key="3">
    <source>
        <dbReference type="ARBA" id="ARBA00012643"/>
    </source>
</evidence>
<dbReference type="GO" id="GO:0008254">
    <property type="term" value="F:3'-nucleotidase activity"/>
    <property type="evidence" value="ECO:0007669"/>
    <property type="project" value="TreeGrafter"/>
</dbReference>
<organism evidence="9 10">
    <name type="scientific">Treponema parvum</name>
    <dbReference type="NCBI Taxonomy" id="138851"/>
    <lineage>
        <taxon>Bacteria</taxon>
        <taxon>Pseudomonadati</taxon>
        <taxon>Spirochaetota</taxon>
        <taxon>Spirochaetia</taxon>
        <taxon>Spirochaetales</taxon>
        <taxon>Treponemataceae</taxon>
        <taxon>Treponema</taxon>
    </lineage>
</organism>
<evidence type="ECO:0000259" key="8">
    <source>
        <dbReference type="Pfam" id="PF01975"/>
    </source>
</evidence>
<evidence type="ECO:0000256" key="6">
    <source>
        <dbReference type="ARBA" id="ARBA00022741"/>
    </source>
</evidence>
<dbReference type="GO" id="GO:0004309">
    <property type="term" value="F:exopolyphosphatase activity"/>
    <property type="evidence" value="ECO:0007669"/>
    <property type="project" value="TreeGrafter"/>
</dbReference>
<dbReference type="Gene3D" id="3.40.1210.10">
    <property type="entry name" value="Survival protein SurE-like phosphatase/nucleotidase"/>
    <property type="match status" value="1"/>
</dbReference>
<dbReference type="GO" id="GO:0046872">
    <property type="term" value="F:metal ion binding"/>
    <property type="evidence" value="ECO:0007669"/>
    <property type="project" value="UniProtKB-KW"/>
</dbReference>
<dbReference type="PANTHER" id="PTHR30457:SF12">
    <property type="entry name" value="5'_3'-NUCLEOTIDASE SURE"/>
    <property type="match status" value="1"/>
</dbReference>
<comment type="catalytic activity">
    <reaction evidence="1">
        <text>a ribonucleoside 5'-phosphate + H2O = a ribonucleoside + phosphate</text>
        <dbReference type="Rhea" id="RHEA:12484"/>
        <dbReference type="ChEBI" id="CHEBI:15377"/>
        <dbReference type="ChEBI" id="CHEBI:18254"/>
        <dbReference type="ChEBI" id="CHEBI:43474"/>
        <dbReference type="ChEBI" id="CHEBI:58043"/>
        <dbReference type="EC" id="3.1.3.5"/>
    </reaction>
</comment>
<evidence type="ECO:0000313" key="9">
    <source>
        <dbReference type="EMBL" id="QTQ14163.1"/>
    </source>
</evidence>
<name>A0A975F4K3_9SPIR</name>
<proteinExistence type="inferred from homology"/>